<dbReference type="GO" id="GO:0004129">
    <property type="term" value="F:cytochrome-c oxidase activity"/>
    <property type="evidence" value="ECO:0007669"/>
    <property type="project" value="InterPro"/>
</dbReference>
<dbReference type="Proteomes" id="UP000663929">
    <property type="component" value="Chromosome"/>
</dbReference>
<keyword evidence="3" id="KW-1185">Reference proteome</keyword>
<sequence length="450" mass="50197">MVRSRQTTRVTWPALGFVYLGVGILIATLALGCLAMFHFAFASPGSRFTFQHSRPLHVSLAVAWIFGTVIGLVYAVLPSATGRPLFSKRLAGFHLAWFVFFGLAIVVALASGSFGGREYWAFPPIFAIAILVSWLLFAINFFGTVRRGKGPYPVYVWMWMTGILGFFFTYGESLLWMIPHFSGNPIREATVQWKSYGSMVGSWNMLIYGTQFYIMKQIEGEQASGFSKKAFFFYFLSLTNMMFNWGHHTYPVPGSVWIDHVAYVISLTELAFFVKIIADWSKRLDAARKHRHNTSYRFFVAAEWWGYLNLALALLISIPAINWMTHGTHITVAHAMGSTIGINTMILIGAVSYVLHGGAGQEHLGWQVSKGFWLTQVSLLAFFLSLVGAGVYNAVHEQSEVQHTMILFQLKPVFGAALVAGLGIAAGMFLVLAKLVWTHARHPIPQTEPV</sequence>
<feature type="transmembrane region" description="Helical" evidence="1">
    <location>
        <begin position="257"/>
        <end position="278"/>
    </location>
</feature>
<protein>
    <submittedName>
        <fullName evidence="2">Cbb3-type cytochrome c oxidase subunit I</fullName>
    </submittedName>
</protein>
<dbReference type="InterPro" id="IPR000883">
    <property type="entry name" value="Cyt_C_Oxase_1"/>
</dbReference>
<dbReference type="Pfam" id="PF00115">
    <property type="entry name" value="COX1"/>
    <property type="match status" value="1"/>
</dbReference>
<name>A0A8A4TSB3_SULCO</name>
<feature type="transmembrane region" description="Helical" evidence="1">
    <location>
        <begin position="92"/>
        <end position="114"/>
    </location>
</feature>
<evidence type="ECO:0000256" key="1">
    <source>
        <dbReference type="SAM" id="Phobius"/>
    </source>
</evidence>
<gene>
    <name evidence="2" type="ORF">J3U87_07365</name>
</gene>
<dbReference type="InterPro" id="IPR036927">
    <property type="entry name" value="Cyt_c_oxase-like_su1_sf"/>
</dbReference>
<feature type="transmembrane region" description="Helical" evidence="1">
    <location>
        <begin position="120"/>
        <end position="142"/>
    </location>
</feature>
<evidence type="ECO:0000313" key="3">
    <source>
        <dbReference type="Proteomes" id="UP000663929"/>
    </source>
</evidence>
<dbReference type="PROSITE" id="PS51257">
    <property type="entry name" value="PROKAR_LIPOPROTEIN"/>
    <property type="match status" value="1"/>
</dbReference>
<feature type="transmembrane region" description="Helical" evidence="1">
    <location>
        <begin position="298"/>
        <end position="320"/>
    </location>
</feature>
<feature type="transmembrane region" description="Helical" evidence="1">
    <location>
        <begin position="12"/>
        <end position="41"/>
    </location>
</feature>
<dbReference type="EMBL" id="CP071793">
    <property type="protein sequence ID" value="QTD52277.1"/>
    <property type="molecule type" value="Genomic_DNA"/>
</dbReference>
<dbReference type="RefSeq" id="WP_237382386.1">
    <property type="nucleotide sequence ID" value="NZ_CP071793.1"/>
</dbReference>
<dbReference type="GO" id="GO:0016020">
    <property type="term" value="C:membrane"/>
    <property type="evidence" value="ECO:0007669"/>
    <property type="project" value="InterPro"/>
</dbReference>
<dbReference type="GO" id="GO:0020037">
    <property type="term" value="F:heme binding"/>
    <property type="evidence" value="ECO:0007669"/>
    <property type="project" value="InterPro"/>
</dbReference>
<feature type="transmembrane region" description="Helical" evidence="1">
    <location>
        <begin position="154"/>
        <end position="176"/>
    </location>
</feature>
<dbReference type="AlphaFoldDB" id="A0A8A4TSB3"/>
<feature type="transmembrane region" description="Helical" evidence="1">
    <location>
        <begin position="371"/>
        <end position="392"/>
    </location>
</feature>
<proteinExistence type="predicted"/>
<dbReference type="KEGG" id="scor:J3U87_07365"/>
<evidence type="ECO:0000313" key="2">
    <source>
        <dbReference type="EMBL" id="QTD52277.1"/>
    </source>
</evidence>
<keyword evidence="1" id="KW-0812">Transmembrane</keyword>
<keyword evidence="1" id="KW-1133">Transmembrane helix</keyword>
<dbReference type="SUPFAM" id="SSF81442">
    <property type="entry name" value="Cytochrome c oxidase subunit I-like"/>
    <property type="match status" value="1"/>
</dbReference>
<feature type="transmembrane region" description="Helical" evidence="1">
    <location>
        <begin position="340"/>
        <end position="359"/>
    </location>
</feature>
<keyword evidence="1" id="KW-0472">Membrane</keyword>
<reference evidence="2" key="1">
    <citation type="submission" date="2021-03" db="EMBL/GenBank/DDBJ databases">
        <title>Acanthopleuribacteraceae sp. M133.</title>
        <authorList>
            <person name="Wang G."/>
        </authorList>
    </citation>
    <scope>NUCLEOTIDE SEQUENCE</scope>
    <source>
        <strain evidence="2">M133</strain>
    </source>
</reference>
<accession>A0A8A4TSB3</accession>
<feature type="transmembrane region" description="Helical" evidence="1">
    <location>
        <begin position="61"/>
        <end position="80"/>
    </location>
</feature>
<dbReference type="GO" id="GO:0009060">
    <property type="term" value="P:aerobic respiration"/>
    <property type="evidence" value="ECO:0007669"/>
    <property type="project" value="InterPro"/>
</dbReference>
<feature type="transmembrane region" description="Helical" evidence="1">
    <location>
        <begin position="412"/>
        <end position="433"/>
    </location>
</feature>
<dbReference type="Gene3D" id="1.20.210.10">
    <property type="entry name" value="Cytochrome c oxidase-like, subunit I domain"/>
    <property type="match status" value="1"/>
</dbReference>
<organism evidence="2 3">
    <name type="scientific">Sulfidibacter corallicola</name>
    <dbReference type="NCBI Taxonomy" id="2818388"/>
    <lineage>
        <taxon>Bacteria</taxon>
        <taxon>Pseudomonadati</taxon>
        <taxon>Acidobacteriota</taxon>
        <taxon>Holophagae</taxon>
        <taxon>Acanthopleuribacterales</taxon>
        <taxon>Acanthopleuribacteraceae</taxon>
        <taxon>Sulfidibacter</taxon>
    </lineage>
</organism>